<gene>
    <name evidence="1" type="ORF">PDESU_02028</name>
</gene>
<protein>
    <submittedName>
        <fullName evidence="1">Uncharacterized protein</fullName>
    </submittedName>
</protein>
<dbReference type="EMBL" id="CAAHFG010000001">
    <property type="protein sequence ID" value="VGO13471.1"/>
    <property type="molecule type" value="Genomic_DNA"/>
</dbReference>
<sequence length="194" mass="22032">MTTIQQIMDALEERSIARNIGIPHDEARMRYPLSSNTVGSFEAFAMVTGDYLNHHTATCVTNGGRMSTGQAQSRAKEMIEREYRNNNGGDIVSAYNDAHDGTNGGMRRILDIIADACKAEAVQHYVRSVFDSYVAPNSWEDKVEIIRQFMQHFDASIPSSVRRDQPERYAQNYRDLIDAFVQGLRKTSSMFRRL</sequence>
<dbReference type="RefSeq" id="WP_136079041.1">
    <property type="nucleotide sequence ID" value="NZ_CAAHFG010000001.1"/>
</dbReference>
<evidence type="ECO:0000313" key="2">
    <source>
        <dbReference type="Proteomes" id="UP000366872"/>
    </source>
</evidence>
<evidence type="ECO:0000313" key="1">
    <source>
        <dbReference type="EMBL" id="VGO13471.1"/>
    </source>
</evidence>
<name>A0A6C2U1K5_PONDE</name>
<keyword evidence="2" id="KW-1185">Reference proteome</keyword>
<proteinExistence type="predicted"/>
<reference evidence="1 2" key="1">
    <citation type="submission" date="2019-04" db="EMBL/GenBank/DDBJ databases">
        <authorList>
            <person name="Van Vliet M D."/>
        </authorList>
    </citation>
    <scope>NUCLEOTIDE SEQUENCE [LARGE SCALE GENOMIC DNA]</scope>
    <source>
        <strain evidence="1 2">F1</strain>
    </source>
</reference>
<organism evidence="1 2">
    <name type="scientific">Pontiella desulfatans</name>
    <dbReference type="NCBI Taxonomy" id="2750659"/>
    <lineage>
        <taxon>Bacteria</taxon>
        <taxon>Pseudomonadati</taxon>
        <taxon>Kiritimatiellota</taxon>
        <taxon>Kiritimatiellia</taxon>
        <taxon>Kiritimatiellales</taxon>
        <taxon>Pontiellaceae</taxon>
        <taxon>Pontiella</taxon>
    </lineage>
</organism>
<accession>A0A6C2U1K5</accession>
<dbReference type="Proteomes" id="UP000366872">
    <property type="component" value="Unassembled WGS sequence"/>
</dbReference>
<dbReference type="AlphaFoldDB" id="A0A6C2U1K5"/>